<sequence length="233" mass="24647">MLNFVGRTASVEVGVKDAGCRGFARVPYHFAAALLWAAVVVQSGFAFAANDPRQCILEAGGAVDKSDVAAFERQVDVDAILEQALNLFVRRAQDPEAAKDLPPMVALLFTQAASKEGNVRSLLLNETRAFVLNGISSGAFAGRKPSGNTAQGLLAPLFADASTGRKEIKNVGQARRDGDGWLVPFVVHDGGNGESYDVTGRVTSANGEMRLTSVANMESLLRKVAAESRAVEP</sequence>
<proteinExistence type="predicted"/>
<organism evidence="1">
    <name type="scientific">uncultured Desulfovibrio sp</name>
    <dbReference type="NCBI Taxonomy" id="167968"/>
    <lineage>
        <taxon>Bacteria</taxon>
        <taxon>Pseudomonadati</taxon>
        <taxon>Thermodesulfobacteriota</taxon>
        <taxon>Desulfovibrionia</taxon>
        <taxon>Desulfovibrionales</taxon>
        <taxon>Desulfovibrionaceae</taxon>
        <taxon>Desulfovibrio</taxon>
        <taxon>environmental samples</taxon>
    </lineage>
</organism>
<dbReference type="RefSeq" id="WP_227117758.1">
    <property type="nucleotide sequence ID" value="NZ_CAKSVL010000009.1"/>
</dbReference>
<name>A0A212J5Z6_9BACT</name>
<reference evidence="1" key="1">
    <citation type="submission" date="2016-04" db="EMBL/GenBank/DDBJ databases">
        <authorList>
            <person name="Evans L.H."/>
            <person name="Alamgir A."/>
            <person name="Owens N."/>
            <person name="Weber N.D."/>
            <person name="Virtaneva K."/>
            <person name="Barbian K."/>
            <person name="Babar A."/>
            <person name="Rosenke K."/>
        </authorList>
    </citation>
    <scope>NUCLEOTIDE SEQUENCE</scope>
    <source>
        <strain evidence="1">92-2</strain>
    </source>
</reference>
<dbReference type="EMBL" id="FLUP01000001">
    <property type="protein sequence ID" value="SBV94847.1"/>
    <property type="molecule type" value="Genomic_DNA"/>
</dbReference>
<protein>
    <submittedName>
        <fullName evidence="1">Uncharacterized protein</fullName>
    </submittedName>
</protein>
<accession>A0A212J5Z6</accession>
<gene>
    <name evidence="1" type="ORF">KM92DES2_10582</name>
</gene>
<dbReference type="AlphaFoldDB" id="A0A212J5Z6"/>
<evidence type="ECO:0000313" key="1">
    <source>
        <dbReference type="EMBL" id="SBV94847.1"/>
    </source>
</evidence>